<reference evidence="2 3" key="1">
    <citation type="submission" date="2020-12" db="EMBL/GenBank/DDBJ databases">
        <title>Brachybacterium sp. MASK1Z-5, whole genome shotgun sequence.</title>
        <authorList>
            <person name="Tuo L."/>
        </authorList>
    </citation>
    <scope>NUCLEOTIDE SEQUENCE [LARGE SCALE GENOMIC DNA]</scope>
    <source>
        <strain evidence="2 3">MASK1Z-5</strain>
    </source>
</reference>
<dbReference type="Pfam" id="PF12697">
    <property type="entry name" value="Abhydrolase_6"/>
    <property type="match status" value="1"/>
</dbReference>
<feature type="domain" description="AB hydrolase-1" evidence="1">
    <location>
        <begin position="29"/>
        <end position="256"/>
    </location>
</feature>
<comment type="caution">
    <text evidence="2">The sequence shown here is derived from an EMBL/GenBank/DDBJ whole genome shotgun (WGS) entry which is preliminary data.</text>
</comment>
<keyword evidence="2" id="KW-0378">Hydrolase</keyword>
<proteinExistence type="predicted"/>
<gene>
    <name evidence="2" type="ORF">I8D64_08945</name>
</gene>
<accession>A0ABS1BA46</accession>
<dbReference type="GO" id="GO:0016787">
    <property type="term" value="F:hydrolase activity"/>
    <property type="evidence" value="ECO:0007669"/>
    <property type="project" value="UniProtKB-KW"/>
</dbReference>
<protein>
    <submittedName>
        <fullName evidence="2">Alpha/beta fold hydrolase</fullName>
    </submittedName>
</protein>
<sequence>MDQVNQKCVRFADSWVTVDVYGEDDGSALVLIPGVMADSAAWAEVARGLQGWETVAVVNRRGREPSGPLTGDYDLRREVQDAEAILRRFCDVQTLFGWSYGGTIALHLANTVPVPHVVAYEPIMAPFGAAALPDLRSARREDDLDRTVDVALRQVTGMPDDAVAALRADEHVWSELREVSGSLYAETLALNEAAVPERFAERASRIDLILGERNRGKPPYGTTFEDVAARVPRGTVRELAGQGHLAHLEAPRALARLVSELRVPASMR</sequence>
<evidence type="ECO:0000313" key="3">
    <source>
        <dbReference type="Proteomes" id="UP000612352"/>
    </source>
</evidence>
<evidence type="ECO:0000259" key="1">
    <source>
        <dbReference type="Pfam" id="PF12697"/>
    </source>
</evidence>
<dbReference type="RefSeq" id="WP_200502160.1">
    <property type="nucleotide sequence ID" value="NZ_JAEDAJ010000004.1"/>
</dbReference>
<dbReference type="InterPro" id="IPR029058">
    <property type="entry name" value="AB_hydrolase_fold"/>
</dbReference>
<organism evidence="2 3">
    <name type="scientific">Brachybacterium halotolerans</name>
    <dbReference type="NCBI Taxonomy" id="2795215"/>
    <lineage>
        <taxon>Bacteria</taxon>
        <taxon>Bacillati</taxon>
        <taxon>Actinomycetota</taxon>
        <taxon>Actinomycetes</taxon>
        <taxon>Micrococcales</taxon>
        <taxon>Dermabacteraceae</taxon>
        <taxon>Brachybacterium</taxon>
    </lineage>
</organism>
<dbReference type="EMBL" id="JAEDAJ010000004">
    <property type="protein sequence ID" value="MBK0331528.1"/>
    <property type="molecule type" value="Genomic_DNA"/>
</dbReference>
<evidence type="ECO:0000313" key="2">
    <source>
        <dbReference type="EMBL" id="MBK0331528.1"/>
    </source>
</evidence>
<dbReference type="SUPFAM" id="SSF53474">
    <property type="entry name" value="alpha/beta-Hydrolases"/>
    <property type="match status" value="1"/>
</dbReference>
<dbReference type="Gene3D" id="3.40.50.1820">
    <property type="entry name" value="alpha/beta hydrolase"/>
    <property type="match status" value="1"/>
</dbReference>
<keyword evidence="3" id="KW-1185">Reference proteome</keyword>
<dbReference type="Proteomes" id="UP000612352">
    <property type="component" value="Unassembled WGS sequence"/>
</dbReference>
<name>A0ABS1BA46_9MICO</name>
<dbReference type="InterPro" id="IPR000073">
    <property type="entry name" value="AB_hydrolase_1"/>
</dbReference>